<dbReference type="Proteomes" id="UP000326877">
    <property type="component" value="Unassembled WGS sequence"/>
</dbReference>
<dbReference type="Pfam" id="PF26616">
    <property type="entry name" value="CorA-like"/>
    <property type="match status" value="1"/>
</dbReference>
<dbReference type="EMBL" id="ML735257">
    <property type="protein sequence ID" value="KAE8390244.1"/>
    <property type="molecule type" value="Genomic_DNA"/>
</dbReference>
<protein>
    <recommendedName>
        <fullName evidence="2">CorA-like transporter domain-containing protein</fullName>
    </recommendedName>
</protein>
<sequence length="548" mass="62990">MRRAMDHICTSSRADQYLEERINSRASSLFKARNDLPQLVVFLLFLSKDAHGRRTLQANQPVQINHISELKQLQKKETTACVQVYTVAQLRSWTTLNISSELFHHLLSFQSSWPYFWKSVLTFGIRSVENEYGFPPFRAKSSQTVDGKVNEIAYVIRRAERNQRPTSQGECPWSIRQTGVYHKLTYPHDGSSSSSAFILIAPSHAVENEVSQSFQGSPVEEDIMKPHFSMHESLIADGLKGWMDYMAWLEAECKQKADRLIVWDVEDRDKHKTYFDVDDRQRLKQLEDYITDLMVILQTAVDTIGRVGKSCQRHCQESCDPRNGCSCRYMLREFDEYAAEGRVYLKRAKVLKDRVQSTEQLLTDLLSFEETRALKQLARASHIETKTLKELTETSQRESHYVAELAERSVEDAAAVKMLSLVGLVYLPTTIVANFFSTEFVKVNEEGAMYISPWVWILVAIAVPLTLVTIFLWILSVRYSDSPWFLKVTRIRRQPTSHRERGLEREVDLEQGRLRGRMEPGSSQGSVPLFSLMRPSTYATTTTTTKAD</sequence>
<organism evidence="3">
    <name type="scientific">Petromyces alliaceus</name>
    <name type="common">Aspergillus alliaceus</name>
    <dbReference type="NCBI Taxonomy" id="209559"/>
    <lineage>
        <taxon>Eukaryota</taxon>
        <taxon>Fungi</taxon>
        <taxon>Dikarya</taxon>
        <taxon>Ascomycota</taxon>
        <taxon>Pezizomycotina</taxon>
        <taxon>Eurotiomycetes</taxon>
        <taxon>Eurotiomycetidae</taxon>
        <taxon>Eurotiales</taxon>
        <taxon>Aspergillaceae</taxon>
        <taxon>Aspergillus</taxon>
        <taxon>Aspergillus subgen. Circumdati</taxon>
    </lineage>
</organism>
<proteinExistence type="predicted"/>
<dbReference type="Pfam" id="PF01544">
    <property type="entry name" value="CorA"/>
    <property type="match status" value="1"/>
</dbReference>
<keyword evidence="1" id="KW-1133">Transmembrane helix</keyword>
<feature type="transmembrane region" description="Helical" evidence="1">
    <location>
        <begin position="418"/>
        <end position="436"/>
    </location>
</feature>
<dbReference type="Gene3D" id="1.20.58.340">
    <property type="entry name" value="Magnesium transport protein CorA, transmembrane region"/>
    <property type="match status" value="1"/>
</dbReference>
<evidence type="ECO:0000256" key="1">
    <source>
        <dbReference type="SAM" id="Phobius"/>
    </source>
</evidence>
<dbReference type="AlphaFoldDB" id="A0A5N7C7X3"/>
<dbReference type="InterPro" id="IPR002523">
    <property type="entry name" value="MgTranspt_CorA/ZnTranspt_ZntB"/>
</dbReference>
<keyword evidence="1" id="KW-0472">Membrane</keyword>
<keyword evidence="1" id="KW-0812">Transmembrane</keyword>
<evidence type="ECO:0000313" key="3">
    <source>
        <dbReference type="EMBL" id="KAE8390244.1"/>
    </source>
</evidence>
<dbReference type="InterPro" id="IPR058257">
    <property type="entry name" value="CorA-like_dom"/>
</dbReference>
<dbReference type="OrthoDB" id="1046782at2759"/>
<evidence type="ECO:0000259" key="2">
    <source>
        <dbReference type="Pfam" id="PF26616"/>
    </source>
</evidence>
<accession>A0A5N7C7X3</accession>
<feature type="domain" description="CorA-like transporter" evidence="2">
    <location>
        <begin position="14"/>
        <end position="258"/>
    </location>
</feature>
<name>A0A5N7C7X3_PETAA</name>
<feature type="transmembrane region" description="Helical" evidence="1">
    <location>
        <begin position="456"/>
        <end position="477"/>
    </location>
</feature>
<gene>
    <name evidence="3" type="ORF">BDV23DRAFT_155753</name>
</gene>
<reference evidence="3" key="1">
    <citation type="submission" date="2019-04" db="EMBL/GenBank/DDBJ databases">
        <title>Friends and foes A comparative genomics studyof 23 Aspergillus species from section Flavi.</title>
        <authorList>
            <consortium name="DOE Joint Genome Institute"/>
            <person name="Kjaerbolling I."/>
            <person name="Vesth T."/>
            <person name="Frisvad J.C."/>
            <person name="Nybo J.L."/>
            <person name="Theobald S."/>
            <person name="Kildgaard S."/>
            <person name="Isbrandt T."/>
            <person name="Kuo A."/>
            <person name="Sato A."/>
            <person name="Lyhne E.K."/>
            <person name="Kogle M.E."/>
            <person name="Wiebenga A."/>
            <person name="Kun R.S."/>
            <person name="Lubbers R.J."/>
            <person name="Makela M.R."/>
            <person name="Barry K."/>
            <person name="Chovatia M."/>
            <person name="Clum A."/>
            <person name="Daum C."/>
            <person name="Haridas S."/>
            <person name="He G."/>
            <person name="LaButti K."/>
            <person name="Lipzen A."/>
            <person name="Mondo S."/>
            <person name="Riley R."/>
            <person name="Salamov A."/>
            <person name="Simmons B.A."/>
            <person name="Magnuson J.K."/>
            <person name="Henrissat B."/>
            <person name="Mortensen U.H."/>
            <person name="Larsen T.O."/>
            <person name="Devries R.P."/>
            <person name="Grigoriev I.V."/>
            <person name="Machida M."/>
            <person name="Baker S.E."/>
            <person name="Andersen M.R."/>
        </authorList>
    </citation>
    <scope>NUCLEOTIDE SEQUENCE [LARGE SCALE GENOMIC DNA]</scope>
    <source>
        <strain evidence="3">IBT 14317</strain>
    </source>
</reference>